<evidence type="ECO:0000259" key="2">
    <source>
        <dbReference type="Pfam" id="PF02543"/>
    </source>
</evidence>
<dbReference type="EMBL" id="FMAJ01000035">
    <property type="protein sequence ID" value="SCB62174.1"/>
    <property type="molecule type" value="Genomic_DNA"/>
</dbReference>
<sequence>MRVCGIKLTRDGADALVEDGWLASCVEQEKRGNNPRYETVDNLDAIVAALAQHGPDPRVIDQIIIDGRGDNAESSLESVEGSGLVPMTGHFPARTIIVIGATRPPQPVAPPRGADLPGGPCALYSQPSNSGL</sequence>
<dbReference type="STRING" id="1138170.GA0061105_13513"/>
<dbReference type="InterPro" id="IPR003696">
    <property type="entry name" value="Carbtransf_dom"/>
</dbReference>
<reference evidence="3 4" key="1">
    <citation type="submission" date="2016-08" db="EMBL/GenBank/DDBJ databases">
        <authorList>
            <person name="Seilhamer J.J."/>
        </authorList>
    </citation>
    <scope>NUCLEOTIDE SEQUENCE [LARGE SCALE GENOMIC DNA]</scope>
    <source>
        <strain evidence="3 4">HBR26</strain>
    </source>
</reference>
<dbReference type="RefSeq" id="WP_245304453.1">
    <property type="nucleotide sequence ID" value="NZ_FMAJ01000035.1"/>
</dbReference>
<dbReference type="AlphaFoldDB" id="A0A1C3YCZ7"/>
<protein>
    <submittedName>
        <fullName evidence="3">Carbamoyltransferase N-terminus</fullName>
    </submittedName>
</protein>
<name>A0A1C3YCZ7_9HYPH</name>
<evidence type="ECO:0000313" key="4">
    <source>
        <dbReference type="Proteomes" id="UP000198723"/>
    </source>
</evidence>
<organism evidence="3 4">
    <name type="scientific">Rhizobium aethiopicum</name>
    <dbReference type="NCBI Taxonomy" id="1138170"/>
    <lineage>
        <taxon>Bacteria</taxon>
        <taxon>Pseudomonadati</taxon>
        <taxon>Pseudomonadota</taxon>
        <taxon>Alphaproteobacteria</taxon>
        <taxon>Hyphomicrobiales</taxon>
        <taxon>Rhizobiaceae</taxon>
        <taxon>Rhizobium/Agrobacterium group</taxon>
        <taxon>Rhizobium</taxon>
    </lineage>
</organism>
<evidence type="ECO:0000313" key="3">
    <source>
        <dbReference type="EMBL" id="SCB62174.1"/>
    </source>
</evidence>
<feature type="region of interest" description="Disordered" evidence="1">
    <location>
        <begin position="103"/>
        <end position="132"/>
    </location>
</feature>
<accession>A0A1C3YCZ7</accession>
<evidence type="ECO:0000256" key="1">
    <source>
        <dbReference type="SAM" id="MobiDB-lite"/>
    </source>
</evidence>
<proteinExistence type="predicted"/>
<dbReference type="Proteomes" id="UP000198723">
    <property type="component" value="Unassembled WGS sequence"/>
</dbReference>
<dbReference type="GO" id="GO:0016740">
    <property type="term" value="F:transferase activity"/>
    <property type="evidence" value="ECO:0007669"/>
    <property type="project" value="UniProtKB-KW"/>
</dbReference>
<feature type="domain" description="Carbamoyltransferase" evidence="2">
    <location>
        <begin position="2"/>
        <end position="77"/>
    </location>
</feature>
<keyword evidence="3" id="KW-0808">Transferase</keyword>
<dbReference type="Pfam" id="PF02543">
    <property type="entry name" value="Carbam_trans_N"/>
    <property type="match status" value="1"/>
</dbReference>
<gene>
    <name evidence="3" type="ORF">GA0061105_13513</name>
</gene>